<dbReference type="Proteomes" id="UP000217736">
    <property type="component" value="Chromosome"/>
</dbReference>
<reference evidence="3" key="1">
    <citation type="submission" date="2017-06" db="EMBL/GenBank/DDBJ databases">
        <title>Complete Genome Sequence of Mycobacterium shigaense.</title>
        <authorList>
            <person name="Fukano H."/>
            <person name="Yoshida M."/>
            <person name="Kazumi Y."/>
            <person name="Ogura Y."/>
            <person name="Mitarai S."/>
            <person name="Hayashi T."/>
            <person name="Hoshino Y."/>
        </authorList>
    </citation>
    <scope>NUCLEOTIDE SEQUENCE [LARGE SCALE GENOMIC DNA]</scope>
    <source>
        <strain evidence="3">UN-152</strain>
    </source>
</reference>
<name>A0A1Z4EMX1_9MYCO</name>
<gene>
    <name evidence="2" type="ORF">MSG_04121</name>
</gene>
<evidence type="ECO:0000313" key="3">
    <source>
        <dbReference type="Proteomes" id="UP000217736"/>
    </source>
</evidence>
<evidence type="ECO:0000256" key="1">
    <source>
        <dbReference type="SAM" id="MobiDB-lite"/>
    </source>
</evidence>
<protein>
    <submittedName>
        <fullName evidence="2">Uncharacterized protein</fullName>
    </submittedName>
</protein>
<dbReference type="EMBL" id="AP018164">
    <property type="protein sequence ID" value="BAX94242.1"/>
    <property type="molecule type" value="Genomic_DNA"/>
</dbReference>
<feature type="region of interest" description="Disordered" evidence="1">
    <location>
        <begin position="1"/>
        <end position="62"/>
    </location>
</feature>
<dbReference type="KEGG" id="mshg:MSG_04121"/>
<organism evidence="2 3">
    <name type="scientific">Mycobacterium shigaense</name>
    <dbReference type="NCBI Taxonomy" id="722731"/>
    <lineage>
        <taxon>Bacteria</taxon>
        <taxon>Bacillati</taxon>
        <taxon>Actinomycetota</taxon>
        <taxon>Actinomycetes</taxon>
        <taxon>Mycobacteriales</taxon>
        <taxon>Mycobacteriaceae</taxon>
        <taxon>Mycobacterium</taxon>
        <taxon>Mycobacterium simiae complex</taxon>
    </lineage>
</organism>
<keyword evidence="3" id="KW-1185">Reference proteome</keyword>
<dbReference type="AlphaFoldDB" id="A0A1Z4EMX1"/>
<sequence length="62" mass="6982">MTEIAPITITNSPGPVQRDESVLRSGGQTKQYPPQRPRIATARLRPPEDRRAPQPQQQPNPR</sequence>
<proteinExistence type="predicted"/>
<accession>A0A1Z4EMX1</accession>
<evidence type="ECO:0000313" key="2">
    <source>
        <dbReference type="EMBL" id="BAX94242.1"/>
    </source>
</evidence>